<protein>
    <submittedName>
        <fullName evidence="1">Uncharacterized protein</fullName>
    </submittedName>
</protein>
<reference evidence="1" key="1">
    <citation type="submission" date="2020-08" db="EMBL/GenBank/DDBJ databases">
        <title>Multicomponent nature underlies the extraordinary mechanical properties of spider dragline silk.</title>
        <authorList>
            <person name="Kono N."/>
            <person name="Nakamura H."/>
            <person name="Mori M."/>
            <person name="Yoshida Y."/>
            <person name="Ohtoshi R."/>
            <person name="Malay A.D."/>
            <person name="Moran D.A.P."/>
            <person name="Tomita M."/>
            <person name="Numata K."/>
            <person name="Arakawa K."/>
        </authorList>
    </citation>
    <scope>NUCLEOTIDE SEQUENCE</scope>
</reference>
<name>A0A8X7CSX2_9ARAC</name>
<organism evidence="1 2">
    <name type="scientific">Trichonephila inaurata madagascariensis</name>
    <dbReference type="NCBI Taxonomy" id="2747483"/>
    <lineage>
        <taxon>Eukaryota</taxon>
        <taxon>Metazoa</taxon>
        <taxon>Ecdysozoa</taxon>
        <taxon>Arthropoda</taxon>
        <taxon>Chelicerata</taxon>
        <taxon>Arachnida</taxon>
        <taxon>Araneae</taxon>
        <taxon>Araneomorphae</taxon>
        <taxon>Entelegynae</taxon>
        <taxon>Araneoidea</taxon>
        <taxon>Nephilidae</taxon>
        <taxon>Trichonephila</taxon>
        <taxon>Trichonephila inaurata</taxon>
    </lineage>
</organism>
<evidence type="ECO:0000313" key="2">
    <source>
        <dbReference type="Proteomes" id="UP000886998"/>
    </source>
</evidence>
<keyword evidence="2" id="KW-1185">Reference proteome</keyword>
<accession>A0A8X7CSX2</accession>
<proteinExistence type="predicted"/>
<dbReference type="EMBL" id="BMAV01022471">
    <property type="protein sequence ID" value="GFY77450.1"/>
    <property type="molecule type" value="Genomic_DNA"/>
</dbReference>
<evidence type="ECO:0000313" key="1">
    <source>
        <dbReference type="EMBL" id="GFY77450.1"/>
    </source>
</evidence>
<gene>
    <name evidence="1" type="ORF">TNIN_302321</name>
</gene>
<dbReference type="Proteomes" id="UP000886998">
    <property type="component" value="Unassembled WGS sequence"/>
</dbReference>
<comment type="caution">
    <text evidence="1">The sequence shown here is derived from an EMBL/GenBank/DDBJ whole genome shotgun (WGS) entry which is preliminary data.</text>
</comment>
<dbReference type="AlphaFoldDB" id="A0A8X7CSX2"/>
<sequence>MVPHQDSSVRDNELIFCCLAEFECSHSFQAVHKEPSIFSPHLSFLSPSRLVPLIIFLGNSISTDISFPSLTDFLNLLSRLFVDFLQPVINVQETSRSLLHPQLNVFPLLGSGFRLLSPPLPLGLPA</sequence>